<dbReference type="CDD" id="cd03784">
    <property type="entry name" value="GT1_Gtf-like"/>
    <property type="match status" value="1"/>
</dbReference>
<dbReference type="Proteomes" id="UP001595764">
    <property type="component" value="Unassembled WGS sequence"/>
</dbReference>
<dbReference type="InterPro" id="IPR050426">
    <property type="entry name" value="Glycosyltransferase_28"/>
</dbReference>
<dbReference type="InterPro" id="IPR010610">
    <property type="entry name" value="EryCIII-like_C"/>
</dbReference>
<protein>
    <submittedName>
        <fullName evidence="3">Glycosyltransferase</fullName>
    </submittedName>
</protein>
<comment type="caution">
    <text evidence="3">The sequence shown here is derived from an EMBL/GenBank/DDBJ whole genome shotgun (WGS) entry which is preliminary data.</text>
</comment>
<accession>A0ABV7QRD1</accession>
<name>A0ABV7QRD1_9PSEU</name>
<dbReference type="PANTHER" id="PTHR48050:SF13">
    <property type="entry name" value="STEROL 3-BETA-GLUCOSYLTRANSFERASE UGT80A2"/>
    <property type="match status" value="1"/>
</dbReference>
<feature type="domain" description="Erythromycin biosynthesis protein CIII-like C-terminal" evidence="2">
    <location>
        <begin position="256"/>
        <end position="395"/>
    </location>
</feature>
<dbReference type="Pfam" id="PF06722">
    <property type="entry name" value="EryCIII-like_C"/>
    <property type="match status" value="1"/>
</dbReference>
<gene>
    <name evidence="3" type="ORF">ACFORO_36040</name>
</gene>
<dbReference type="RefSeq" id="WP_377871863.1">
    <property type="nucleotide sequence ID" value="NZ_JBHMAY010000034.1"/>
</dbReference>
<feature type="region of interest" description="Disordered" evidence="1">
    <location>
        <begin position="396"/>
        <end position="417"/>
    </location>
</feature>
<dbReference type="InterPro" id="IPR002213">
    <property type="entry name" value="UDP_glucos_trans"/>
</dbReference>
<reference evidence="4" key="1">
    <citation type="journal article" date="2019" name="Int. J. Syst. Evol. Microbiol.">
        <title>The Global Catalogue of Microorganisms (GCM) 10K type strain sequencing project: providing services to taxonomists for standard genome sequencing and annotation.</title>
        <authorList>
            <consortium name="The Broad Institute Genomics Platform"/>
            <consortium name="The Broad Institute Genome Sequencing Center for Infectious Disease"/>
            <person name="Wu L."/>
            <person name="Ma J."/>
        </authorList>
    </citation>
    <scope>NUCLEOTIDE SEQUENCE [LARGE SCALE GENOMIC DNA]</scope>
    <source>
        <strain evidence="4">CGMCC 4.7682</strain>
    </source>
</reference>
<evidence type="ECO:0000259" key="2">
    <source>
        <dbReference type="Pfam" id="PF06722"/>
    </source>
</evidence>
<evidence type="ECO:0000313" key="4">
    <source>
        <dbReference type="Proteomes" id="UP001595764"/>
    </source>
</evidence>
<evidence type="ECO:0000313" key="3">
    <source>
        <dbReference type="EMBL" id="MFC3515621.1"/>
    </source>
</evidence>
<proteinExistence type="predicted"/>
<dbReference type="Gene3D" id="3.40.50.2000">
    <property type="entry name" value="Glycogen Phosphorylase B"/>
    <property type="match status" value="2"/>
</dbReference>
<keyword evidence="4" id="KW-1185">Reference proteome</keyword>
<dbReference type="PANTHER" id="PTHR48050">
    <property type="entry name" value="STEROL 3-BETA-GLUCOSYLTRANSFERASE"/>
    <property type="match status" value="1"/>
</dbReference>
<sequence length="417" mass="44207">MRVLCTVTGSPSHVRSLLPLIRGLRSAGNRVLVAVPPELSACLAGENVEIAPVFPSLQRFVTERIAAKGNALPPLAPEECTAAYASARVSASVQSPLWADGAAELLPVAQEFQPDLVLRDDFEFSGYLVAEALEIAHLPVPGGVSNVLDLATATDPLAVHHQALGIDRTTGGLYRHGRIDYMPPSFSFAATGLPAARAYQQPVLTSPGERLPAWLADLGTDRPLVLAAIGTALPMVAERRDEISAWLDPRAGLAAVIGAVSELDCYAVVSTSGVPTDGVAVPDHVRLADHVPQPLLLEVADLFLTHGGYSSVREAIRAGVPMVVHPRMAEQPLNGRRVEELGLGRVRFDVDADVLAEACASLLADREVGRRAAQAKRDMLSLPDLSVAVTDMEELAAVASDRRTPAPAQDPGPTHRR</sequence>
<evidence type="ECO:0000256" key="1">
    <source>
        <dbReference type="SAM" id="MobiDB-lite"/>
    </source>
</evidence>
<dbReference type="SUPFAM" id="SSF53756">
    <property type="entry name" value="UDP-Glycosyltransferase/glycogen phosphorylase"/>
    <property type="match status" value="1"/>
</dbReference>
<dbReference type="EMBL" id="JBHRWI010000052">
    <property type="protein sequence ID" value="MFC3515621.1"/>
    <property type="molecule type" value="Genomic_DNA"/>
</dbReference>
<organism evidence="3 4">
    <name type="scientific">Amycolatopsis halotolerans</name>
    <dbReference type="NCBI Taxonomy" id="330083"/>
    <lineage>
        <taxon>Bacteria</taxon>
        <taxon>Bacillati</taxon>
        <taxon>Actinomycetota</taxon>
        <taxon>Actinomycetes</taxon>
        <taxon>Pseudonocardiales</taxon>
        <taxon>Pseudonocardiaceae</taxon>
        <taxon>Amycolatopsis</taxon>
    </lineage>
</organism>